<feature type="domain" description="Helix-turn-helix" evidence="2">
    <location>
        <begin position="337"/>
        <end position="389"/>
    </location>
</feature>
<gene>
    <name evidence="3" type="ORF">ABW02_15700</name>
</gene>
<sequence length="630" mass="74710">MNKKLLCVVKPRKDENIFSYINRLSIENMYETNTWILNDSDFNHYIGPRNLLPWKFDFSSLMNLTGLSLNELLITTFYNEFDYEKGKFKHFNFTLYQDSLMNAHAKVCPRCLETVGIHHKLWDIRIFLVCPIHNCFLVSSCSSCGKPIKQYRKKFYYCKCNKDLRTLKVKNADESNSFVSRIIYYKFNSDTRNFKESNLNLLTKLDLKYILLIYHFFIRLYYRDKSRVGSISIPFEYEDREFTTLIMNITKRFENWPVNYSDFLELYRNFKKCKPKYDRGSYINNFGYFFIDLYNKYNHPQMDFLRNEFENYIFKNWDSSLISNSRSFNKDIYSAYYLSLSQVANMLKCKHVTVKKLIANGFLKASITKEREEFLLISRESVNRYLSNKRFLVNRKVTSSILNISLNGVISLEKTLLEVKSSPIINGTNEVLYDRRKIDQIFRIIEKRYERYCLQSNQISCNEEELTDITKSIKYSVGTNLSDMITLIVKGKIRVVDKRVKDTGLKRYLIRKNEVWEESLKNKLETGKGVLSRLELVKYLGIKNSQISLLIKYGLLKPTELMEKPYFSVNEAKKYKNNYINLSQLSDLVSQDIDLLLNTLTSKDISPVLNHFQNKFKIYSKSDVKLIIEE</sequence>
<protein>
    <submittedName>
        <fullName evidence="3">Uncharacterized protein</fullName>
    </submittedName>
</protein>
<dbReference type="Pfam" id="PF12728">
    <property type="entry name" value="HTH_17"/>
    <property type="match status" value="1"/>
</dbReference>
<dbReference type="Proteomes" id="UP000036045">
    <property type="component" value="Unassembled WGS sequence"/>
</dbReference>
<dbReference type="RefSeq" id="WP_016204950.1">
    <property type="nucleotide sequence ID" value="NZ_JAPWCI010000058.1"/>
</dbReference>
<name>A0A0J1L9N3_NIACI</name>
<reference evidence="3 4" key="1">
    <citation type="submission" date="2015-05" db="EMBL/GenBank/DDBJ databases">
        <title>Whole genome sequence and identification of bacterial endophytes from Costus igneus.</title>
        <authorList>
            <person name="Lee Y.P."/>
            <person name="Gan H.M."/>
            <person name="Eng W."/>
            <person name="Wheatley M.S."/>
            <person name="Caraballo A."/>
            <person name="Polter S."/>
            <person name="Savka M.A."/>
            <person name="Hudson A.O."/>
        </authorList>
    </citation>
    <scope>NUCLEOTIDE SEQUENCE [LARGE SCALE GENOMIC DNA]</scope>
    <source>
        <strain evidence="3 4">RIT379</strain>
    </source>
</reference>
<evidence type="ECO:0000313" key="3">
    <source>
        <dbReference type="EMBL" id="KLV25605.1"/>
    </source>
</evidence>
<dbReference type="EMBL" id="LDPH01000015">
    <property type="protein sequence ID" value="KLV25605.1"/>
    <property type="molecule type" value="Genomic_DNA"/>
</dbReference>
<dbReference type="PATRIC" id="fig|1397.4.peg.1328"/>
<dbReference type="AlphaFoldDB" id="A0A0J1L9N3"/>
<dbReference type="InterPro" id="IPR009492">
    <property type="entry name" value="TniQ"/>
</dbReference>
<feature type="domain" description="TniQ" evidence="1">
    <location>
        <begin position="8"/>
        <end position="137"/>
    </location>
</feature>
<dbReference type="Pfam" id="PF06527">
    <property type="entry name" value="TniQ"/>
    <property type="match status" value="1"/>
</dbReference>
<comment type="caution">
    <text evidence="3">The sequence shown here is derived from an EMBL/GenBank/DDBJ whole genome shotgun (WGS) entry which is preliminary data.</text>
</comment>
<dbReference type="InterPro" id="IPR041657">
    <property type="entry name" value="HTH_17"/>
</dbReference>
<evidence type="ECO:0000259" key="2">
    <source>
        <dbReference type="Pfam" id="PF12728"/>
    </source>
</evidence>
<organism evidence="3 4">
    <name type="scientific">Niallia circulans</name>
    <name type="common">Bacillus circulans</name>
    <dbReference type="NCBI Taxonomy" id="1397"/>
    <lineage>
        <taxon>Bacteria</taxon>
        <taxon>Bacillati</taxon>
        <taxon>Bacillota</taxon>
        <taxon>Bacilli</taxon>
        <taxon>Bacillales</taxon>
        <taxon>Bacillaceae</taxon>
        <taxon>Niallia</taxon>
    </lineage>
</organism>
<evidence type="ECO:0000313" key="4">
    <source>
        <dbReference type="Proteomes" id="UP000036045"/>
    </source>
</evidence>
<keyword evidence="4" id="KW-1185">Reference proteome</keyword>
<proteinExistence type="predicted"/>
<evidence type="ECO:0000259" key="1">
    <source>
        <dbReference type="Pfam" id="PF06527"/>
    </source>
</evidence>
<dbReference type="OrthoDB" id="2585677at2"/>
<accession>A0A0J1L9N3</accession>